<evidence type="ECO:0000256" key="7">
    <source>
        <dbReference type="ARBA" id="ARBA00023310"/>
    </source>
</evidence>
<dbReference type="HAMAP" id="MF_00530">
    <property type="entry name" value="ATP_synth_epsil_bac"/>
    <property type="match status" value="1"/>
</dbReference>
<keyword evidence="3 8" id="KW-0813">Transport</keyword>
<proteinExistence type="inferred from homology"/>
<dbReference type="Pfam" id="PF00401">
    <property type="entry name" value="ATP-synt_DE"/>
    <property type="match status" value="1"/>
</dbReference>
<evidence type="ECO:0000256" key="6">
    <source>
        <dbReference type="ARBA" id="ARBA00023196"/>
    </source>
</evidence>
<dbReference type="NCBIfam" id="TIGR01216">
    <property type="entry name" value="ATP_synt_epsi"/>
    <property type="match status" value="1"/>
</dbReference>
<comment type="function">
    <text evidence="8 9">Produces ATP from ADP in the presence of a proton gradient across the membrane.</text>
</comment>
<gene>
    <name evidence="8" type="primary">atpE</name>
</gene>
<evidence type="ECO:0000256" key="9">
    <source>
        <dbReference type="RuleBase" id="RU003655"/>
    </source>
</evidence>
<evidence type="ECO:0000256" key="1">
    <source>
        <dbReference type="ARBA" id="ARBA00004170"/>
    </source>
</evidence>
<keyword evidence="6 8" id="KW-0139">CF(1)</keyword>
<dbReference type="InterPro" id="IPR036771">
    <property type="entry name" value="ATPsynth_dsu/esu_N"/>
</dbReference>
<dbReference type="InterPro" id="IPR020547">
    <property type="entry name" value="ATP_synth_F1_esu_C"/>
</dbReference>
<dbReference type="CDD" id="cd12152">
    <property type="entry name" value="F1-ATPase_delta"/>
    <property type="match status" value="1"/>
</dbReference>
<keyword evidence="8 9" id="KW-0793">Thylakoid</keyword>
<dbReference type="Gene3D" id="1.10.287.540">
    <property type="entry name" value="Helix hairpin bin"/>
    <property type="match status" value="1"/>
</dbReference>
<evidence type="ECO:0000256" key="4">
    <source>
        <dbReference type="ARBA" id="ARBA00023065"/>
    </source>
</evidence>
<sequence length="134" mass="14691">MNSILVPDRVFWKDKAVEIILPTLSGQMGILNNHIPVLTGLDTGVMLIRESSSSDWMVIAVMGGFALVKNNTVTVLVNEAELPSDIDSENVEAMFLEAKSDLEKSSEGKAKLEATLKFKKAKARMQVVNQNKNS</sequence>
<organism evidence="12">
    <name type="scientific">Eutreptiella sp. CCMP389</name>
    <dbReference type="NCBI Taxonomy" id="96781"/>
    <lineage>
        <taxon>Eukaryota</taxon>
        <taxon>Discoba</taxon>
        <taxon>Euglenozoa</taxon>
        <taxon>Euglenida</taxon>
        <taxon>Spirocuta</taxon>
        <taxon>Euglenophyceae</taxon>
        <taxon>Eutreptiales</taxon>
        <taxon>Eutreptiaceae</taxon>
        <taxon>Eutreptiella</taxon>
    </lineage>
</organism>
<feature type="domain" description="ATP synthase epsilon subunit C-terminal" evidence="10">
    <location>
        <begin position="85"/>
        <end position="128"/>
    </location>
</feature>
<dbReference type="EMBL" id="OK136185">
    <property type="protein sequence ID" value="UXD06368.1"/>
    <property type="molecule type" value="Genomic_DNA"/>
</dbReference>
<reference evidence="12" key="2">
    <citation type="journal article" date="2022" name="Mol. Phylogenet. Evol.">
        <title>Maturyoshka: A maturase inside a maturase, and other peculiarities of the novel chloroplast genomes of marine euglenophytes.</title>
        <authorList>
            <person name="Maciszewski K."/>
            <person name="Dabbagh N."/>
            <person name="Preisfeld A."/>
            <person name="Karnkowska A."/>
        </authorList>
    </citation>
    <scope>NUCLEOTIDE SEQUENCE</scope>
</reference>
<accession>A0A977K860</accession>
<keyword evidence="7 8" id="KW-0066">ATP synthesis</keyword>
<keyword evidence="8 9" id="KW-0375">Hydrogen ion transport</keyword>
<name>A0A977K860_9EUGL</name>
<dbReference type="PANTHER" id="PTHR13822:SF10">
    <property type="entry name" value="ATP SYNTHASE EPSILON CHAIN, CHLOROPLASTIC"/>
    <property type="match status" value="1"/>
</dbReference>
<comment type="similarity">
    <text evidence="2 8 9">Belongs to the ATPase epsilon chain family.</text>
</comment>
<dbReference type="InterPro" id="IPR020546">
    <property type="entry name" value="ATP_synth_F1_dsu/esu_N"/>
</dbReference>
<dbReference type="GO" id="GO:0005524">
    <property type="term" value="F:ATP binding"/>
    <property type="evidence" value="ECO:0007669"/>
    <property type="project" value="UniProtKB-UniRule"/>
</dbReference>
<evidence type="ECO:0000313" key="12">
    <source>
        <dbReference type="EMBL" id="UXD06368.1"/>
    </source>
</evidence>
<comment type="subunit">
    <text evidence="8 9">F-type ATPases have 2 components, CF(1) - the catalytic core - and CF(0) - the membrane proton channel. CF(1) has five subunits: alpha(3), beta(3), gamma(1), delta(1), epsilon(1). CF(0) has three main subunits: a, b and c.</text>
</comment>
<comment type="subcellular location">
    <subcellularLocation>
        <location evidence="1">Membrane</location>
        <topology evidence="1">Peripheral membrane protein</topology>
    </subcellularLocation>
    <subcellularLocation>
        <location evidence="8">Plastid</location>
        <location evidence="8">Chloroplast thylakoid membrane</location>
        <topology evidence="8">Peripheral membrane protein</topology>
    </subcellularLocation>
</comment>
<keyword evidence="5 8" id="KW-0472">Membrane</keyword>
<dbReference type="InterPro" id="IPR001469">
    <property type="entry name" value="ATP_synth_F1_dsu/esu"/>
</dbReference>
<keyword evidence="4 8" id="KW-0406">Ion transport</keyword>
<dbReference type="GO" id="GO:0045259">
    <property type="term" value="C:proton-transporting ATP synthase complex"/>
    <property type="evidence" value="ECO:0007669"/>
    <property type="project" value="UniProtKB-KW"/>
</dbReference>
<evidence type="ECO:0000256" key="3">
    <source>
        <dbReference type="ARBA" id="ARBA00022448"/>
    </source>
</evidence>
<dbReference type="GO" id="GO:0009535">
    <property type="term" value="C:chloroplast thylakoid membrane"/>
    <property type="evidence" value="ECO:0007669"/>
    <property type="project" value="UniProtKB-SubCell"/>
</dbReference>
<dbReference type="AlphaFoldDB" id="A0A977K860"/>
<keyword evidence="12" id="KW-0150">Chloroplast</keyword>
<feature type="domain" description="ATP synthase F1 complex delta/epsilon subunit N-terminal" evidence="11">
    <location>
        <begin position="4"/>
        <end position="80"/>
    </location>
</feature>
<dbReference type="PANTHER" id="PTHR13822">
    <property type="entry name" value="ATP SYNTHASE DELTA/EPSILON CHAIN"/>
    <property type="match status" value="1"/>
</dbReference>
<reference evidence="12" key="1">
    <citation type="submission" date="2021-09" db="EMBL/GenBank/DDBJ databases">
        <authorList>
            <person name="Maciszewski K."/>
            <person name="Dabbagh N."/>
            <person name="Preisfeld A."/>
            <person name="Karnkowska A."/>
        </authorList>
    </citation>
    <scope>NUCLEOTIDE SEQUENCE</scope>
</reference>
<protein>
    <recommendedName>
        <fullName evidence="8 9">ATP synthase epsilon chain, chloroplastic</fullName>
    </recommendedName>
    <alternativeName>
        <fullName evidence="8">ATP synthase F1 sector epsilon subunit</fullName>
    </alternativeName>
    <alternativeName>
        <fullName evidence="8">F-ATPase epsilon subunit</fullName>
    </alternativeName>
</protein>
<keyword evidence="9 12" id="KW-0934">Plastid</keyword>
<dbReference type="Gene3D" id="2.60.15.10">
    <property type="entry name" value="F0F1 ATP synthase delta/epsilon subunit, N-terminal"/>
    <property type="match status" value="1"/>
</dbReference>
<geneLocation type="chloroplast" evidence="12"/>
<dbReference type="GO" id="GO:0046933">
    <property type="term" value="F:proton-transporting ATP synthase activity, rotational mechanism"/>
    <property type="evidence" value="ECO:0007669"/>
    <property type="project" value="UniProtKB-UniRule"/>
</dbReference>
<evidence type="ECO:0000259" key="10">
    <source>
        <dbReference type="Pfam" id="PF00401"/>
    </source>
</evidence>
<evidence type="ECO:0000259" key="11">
    <source>
        <dbReference type="Pfam" id="PF02823"/>
    </source>
</evidence>
<dbReference type="SUPFAM" id="SSF51344">
    <property type="entry name" value="Epsilon subunit of F1F0-ATP synthase N-terminal domain"/>
    <property type="match status" value="1"/>
</dbReference>
<evidence type="ECO:0000256" key="2">
    <source>
        <dbReference type="ARBA" id="ARBA00005712"/>
    </source>
</evidence>
<dbReference type="Pfam" id="PF02823">
    <property type="entry name" value="ATP-synt_DE_N"/>
    <property type="match status" value="1"/>
</dbReference>
<evidence type="ECO:0000256" key="8">
    <source>
        <dbReference type="HAMAP-Rule" id="MF_00530"/>
    </source>
</evidence>
<evidence type="ECO:0000256" key="5">
    <source>
        <dbReference type="ARBA" id="ARBA00023136"/>
    </source>
</evidence>